<evidence type="ECO:0000313" key="3">
    <source>
        <dbReference type="Proteomes" id="UP000014074"/>
    </source>
</evidence>
<dbReference type="GeneID" id="19327546"/>
<feature type="compositionally biased region" description="Basic residues" evidence="1">
    <location>
        <begin position="311"/>
        <end position="322"/>
    </location>
</feature>
<evidence type="ECO:0000313" key="2">
    <source>
        <dbReference type="EMBL" id="EON97712.1"/>
    </source>
</evidence>
<accession>R8BEI8</accession>
<dbReference type="HOGENOM" id="CLU_811786_0_0_1"/>
<dbReference type="eggNOG" id="ENOG502SQTP">
    <property type="taxonomic scope" value="Eukaryota"/>
</dbReference>
<dbReference type="Proteomes" id="UP000014074">
    <property type="component" value="Unassembled WGS sequence"/>
</dbReference>
<dbReference type="AlphaFoldDB" id="R8BEI8"/>
<reference evidence="3" key="1">
    <citation type="journal article" date="2013" name="Genome Announc.">
        <title>Draft genome sequence of the ascomycete Phaeoacremonium aleophilum strain UCR-PA7, a causal agent of the esca disease complex in grapevines.</title>
        <authorList>
            <person name="Blanco-Ulate B."/>
            <person name="Rolshausen P."/>
            <person name="Cantu D."/>
        </authorList>
    </citation>
    <scope>NUCLEOTIDE SEQUENCE [LARGE SCALE GENOMIC DNA]</scope>
    <source>
        <strain evidence="3">UCR-PA7</strain>
    </source>
</reference>
<organism evidence="2 3">
    <name type="scientific">Phaeoacremonium minimum (strain UCR-PA7)</name>
    <name type="common">Esca disease fungus</name>
    <name type="synonym">Togninia minima</name>
    <dbReference type="NCBI Taxonomy" id="1286976"/>
    <lineage>
        <taxon>Eukaryota</taxon>
        <taxon>Fungi</taxon>
        <taxon>Dikarya</taxon>
        <taxon>Ascomycota</taxon>
        <taxon>Pezizomycotina</taxon>
        <taxon>Sordariomycetes</taxon>
        <taxon>Sordariomycetidae</taxon>
        <taxon>Togniniales</taxon>
        <taxon>Togniniaceae</taxon>
        <taxon>Phaeoacremonium</taxon>
    </lineage>
</organism>
<proteinExistence type="predicted"/>
<feature type="compositionally biased region" description="Polar residues" evidence="1">
    <location>
        <begin position="323"/>
        <end position="336"/>
    </location>
</feature>
<feature type="compositionally biased region" description="Polar residues" evidence="1">
    <location>
        <begin position="297"/>
        <end position="306"/>
    </location>
</feature>
<sequence>MRGGLGVKRIKKQGLSTGGVEIAKCKFCPYELDFKQLERDINKEDSGNYRSSGIGFRLRFLQKSHLPAKHVEDQLYACLFCIQVGETLDESDSTVFFSQKQLFSHLARHPRPLPEVPGLTVIESKEIPTNFRNDYDLCFENPPQASQMPALARELSLLPSATAIEMYRSTPSKSIRRPPDGMKVLQFATGAKIVGVEFPAKYQGQWCVGWADHDWAAFPADVVRLDPPQEKDIRKLGTSNMKAAVRWKWSVKNKDRGDWLKLDKGDMITNINWTNSKGKWGIFPQSHIEPNSLTEVQVSDGASVTSSERKRSLRMPPLRHRSTGGSTDKTKTVTPSSMTVIF</sequence>
<protein>
    <submittedName>
        <fullName evidence="2">Putative sh3 domain-containing protein</fullName>
    </submittedName>
</protein>
<dbReference type="RefSeq" id="XP_007917574.1">
    <property type="nucleotide sequence ID" value="XM_007919383.1"/>
</dbReference>
<gene>
    <name evidence="2" type="ORF">UCRPA7_6847</name>
</gene>
<dbReference type="KEGG" id="tmn:UCRPA7_6847"/>
<dbReference type="OrthoDB" id="5243589at2759"/>
<keyword evidence="3" id="KW-1185">Reference proteome</keyword>
<evidence type="ECO:0000256" key="1">
    <source>
        <dbReference type="SAM" id="MobiDB-lite"/>
    </source>
</evidence>
<dbReference type="EMBL" id="KB933264">
    <property type="protein sequence ID" value="EON97712.1"/>
    <property type="molecule type" value="Genomic_DNA"/>
</dbReference>
<name>R8BEI8_PHAM7</name>
<feature type="region of interest" description="Disordered" evidence="1">
    <location>
        <begin position="297"/>
        <end position="336"/>
    </location>
</feature>